<dbReference type="PIRSF" id="PIRSF000460">
    <property type="entry name" value="Pprylas_GlgP"/>
    <property type="match status" value="1"/>
</dbReference>
<dbReference type="RefSeq" id="WP_311535388.1">
    <property type="nucleotide sequence ID" value="NZ_JAVRHQ010000016.1"/>
</dbReference>
<evidence type="ECO:0000256" key="8">
    <source>
        <dbReference type="ARBA" id="ARBA00025174"/>
    </source>
</evidence>
<dbReference type="InterPro" id="IPR035090">
    <property type="entry name" value="Pyridoxal_P_attach_site"/>
</dbReference>
<accession>A0ABU3CBR0</accession>
<evidence type="ECO:0000256" key="3">
    <source>
        <dbReference type="ARBA" id="ARBA00006047"/>
    </source>
</evidence>
<keyword evidence="11" id="KW-1185">Reference proteome</keyword>
<evidence type="ECO:0000256" key="9">
    <source>
        <dbReference type="RuleBase" id="RU000587"/>
    </source>
</evidence>
<keyword evidence="7 9" id="KW-0119">Carbohydrate metabolism</keyword>
<keyword evidence="5 9" id="KW-0808">Transferase</keyword>
<evidence type="ECO:0000313" key="11">
    <source>
        <dbReference type="Proteomes" id="UP001262889"/>
    </source>
</evidence>
<dbReference type="EC" id="2.4.1.1" evidence="9"/>
<gene>
    <name evidence="10" type="ORF">RM553_13080</name>
</gene>
<dbReference type="PANTHER" id="PTHR11468">
    <property type="entry name" value="GLYCOGEN PHOSPHORYLASE"/>
    <property type="match status" value="1"/>
</dbReference>
<evidence type="ECO:0000256" key="7">
    <source>
        <dbReference type="ARBA" id="ARBA00023277"/>
    </source>
</evidence>
<dbReference type="EMBL" id="JAVRHQ010000016">
    <property type="protein sequence ID" value="MDT0643769.1"/>
    <property type="molecule type" value="Genomic_DNA"/>
</dbReference>
<comment type="cofactor">
    <cofactor evidence="2 9">
        <name>pyridoxal 5'-phosphate</name>
        <dbReference type="ChEBI" id="CHEBI:597326"/>
    </cofactor>
</comment>
<dbReference type="PANTHER" id="PTHR11468:SF3">
    <property type="entry name" value="GLYCOGEN PHOSPHORYLASE, LIVER FORM"/>
    <property type="match status" value="1"/>
</dbReference>
<protein>
    <recommendedName>
        <fullName evidence="9">Alpha-1,4 glucan phosphorylase</fullName>
        <ecNumber evidence="9">2.4.1.1</ecNumber>
    </recommendedName>
</protein>
<comment type="similarity">
    <text evidence="3 9">Belongs to the glycogen phosphorylase family.</text>
</comment>
<organism evidence="10 11">
    <name type="scientific">Autumnicola tepida</name>
    <dbReference type="NCBI Taxonomy" id="3075595"/>
    <lineage>
        <taxon>Bacteria</taxon>
        <taxon>Pseudomonadati</taxon>
        <taxon>Bacteroidota</taxon>
        <taxon>Flavobacteriia</taxon>
        <taxon>Flavobacteriales</taxon>
        <taxon>Flavobacteriaceae</taxon>
        <taxon>Autumnicola</taxon>
    </lineage>
</organism>
<evidence type="ECO:0000256" key="6">
    <source>
        <dbReference type="ARBA" id="ARBA00022898"/>
    </source>
</evidence>
<dbReference type="Pfam" id="PF00343">
    <property type="entry name" value="Phosphorylase"/>
    <property type="match status" value="1"/>
</dbReference>
<dbReference type="Gene3D" id="3.40.50.2000">
    <property type="entry name" value="Glycogen Phosphorylase B"/>
    <property type="match status" value="2"/>
</dbReference>
<dbReference type="SUPFAM" id="SSF53756">
    <property type="entry name" value="UDP-Glycosyltransferase/glycogen phosphorylase"/>
    <property type="match status" value="1"/>
</dbReference>
<comment type="catalytic activity">
    <reaction evidence="1 9">
        <text>[(1-&gt;4)-alpha-D-glucosyl](n) + phosphate = [(1-&gt;4)-alpha-D-glucosyl](n-1) + alpha-D-glucose 1-phosphate</text>
        <dbReference type="Rhea" id="RHEA:41732"/>
        <dbReference type="Rhea" id="RHEA-COMP:9584"/>
        <dbReference type="Rhea" id="RHEA-COMP:9586"/>
        <dbReference type="ChEBI" id="CHEBI:15444"/>
        <dbReference type="ChEBI" id="CHEBI:43474"/>
        <dbReference type="ChEBI" id="CHEBI:58601"/>
        <dbReference type="EC" id="2.4.1.1"/>
    </reaction>
</comment>
<dbReference type="GO" id="GO:0004645">
    <property type="term" value="F:1,4-alpha-oligoglucan phosphorylase activity"/>
    <property type="evidence" value="ECO:0007669"/>
    <property type="project" value="UniProtKB-EC"/>
</dbReference>
<evidence type="ECO:0000256" key="1">
    <source>
        <dbReference type="ARBA" id="ARBA00001275"/>
    </source>
</evidence>
<evidence type="ECO:0000313" key="10">
    <source>
        <dbReference type="EMBL" id="MDT0643769.1"/>
    </source>
</evidence>
<evidence type="ECO:0000256" key="2">
    <source>
        <dbReference type="ARBA" id="ARBA00001933"/>
    </source>
</evidence>
<dbReference type="InterPro" id="IPR000811">
    <property type="entry name" value="Glyco_trans_35"/>
</dbReference>
<dbReference type="CDD" id="cd04300">
    <property type="entry name" value="GT35_Glycogen_Phosphorylase"/>
    <property type="match status" value="1"/>
</dbReference>
<name>A0ABU3CBR0_9FLAO</name>
<proteinExistence type="inferred from homology"/>
<dbReference type="PROSITE" id="PS00102">
    <property type="entry name" value="PHOSPHORYLASE"/>
    <property type="match status" value="1"/>
</dbReference>
<comment type="function">
    <text evidence="8">Phosphorylase is an important allosteric enzyme in carbohydrate metabolism. Enzymes from different sources differ in their regulatory mechanisms and in their natural substrates. However, all known phosphorylases share catalytic and structural properties.</text>
</comment>
<dbReference type="NCBIfam" id="TIGR02093">
    <property type="entry name" value="P_ylase"/>
    <property type="match status" value="1"/>
</dbReference>
<dbReference type="Proteomes" id="UP001262889">
    <property type="component" value="Unassembled WGS sequence"/>
</dbReference>
<comment type="function">
    <text evidence="9">Allosteric enzyme that catalyzes the rate-limiting step in glycogen catabolism, the phosphorolytic cleavage of glycogen to produce glucose-1-phosphate, and plays a central role in maintaining cellular and organismal glucose homeostasis.</text>
</comment>
<keyword evidence="6 9" id="KW-0663">Pyridoxal phosphate</keyword>
<dbReference type="InterPro" id="IPR011833">
    <property type="entry name" value="Glycg_phsphrylas"/>
</dbReference>
<evidence type="ECO:0000256" key="4">
    <source>
        <dbReference type="ARBA" id="ARBA00022676"/>
    </source>
</evidence>
<sequence length="828" mass="94674">MQQNETIRNYLSSKEAQEHLGLTKEEIKSSFLENLFYRIGRIPPLASNLDLYSALALAIRDRAFKQFVKSTTEIARKNAKSVAYFSAEYLPGPHLGMNLLNLGITTETRQALEELDIKLEDLLEEEVEPGLGNGGLGRLASCYLDAMATQGIPSVGYGIRYEYGIFKQEIKDGWQSEATDKWLHFGNPWEVVRPEIAYEVKFGGKTEHGQDFNKELHVEWIPDMKLKGTAYDTPVLGYKGNGIIMRLWRSEAIESFDFSAYNGGDYYRAVEKKIRSENLTKVLYPNDENLSGKELRLKQQYFFVSCSLQDILHLHMLQNRSLETLHEKFTIQLNDTHPSISVAELMRLLVDRHDMEWERAWDVTRKTFAYTNHTLLPEALETWPVSLLGHILPRHLEIIYEINSRFLHELRDSNFSGEQIASMSLIDERGEPSVRMAHLATVGSYKVNGVSALHSMLLKNQVLSDFASLWPEKFSNVTNGISYRRFLAVSNPGLSNLITEKIGDGWYTRLDDLKKLENFVEDEEFQQKWTEVKLENKKVLACYIQEQTGISVAPEMLFDVHVKRIHEYKRQHLKVLHILSLYLRIKSGNGNEIAPCAFIFGGKAAPGYFMAKRIIRLITAVGERVNNDPEVNSKIKVVFLPNFSVKQAQKVYPAADLSEQVSLAGKEASGTGNMKFALNGALTVGTLDGANVEICEEVGEENFFLFGLTTAEVEAVKAEGYRPYKLYEENARLREVLDFLVSEELSGGDTELFRPIYENLLQQDPYLLLKDYESYINCQDHIHEVWRNKKEWTKKSILNVANMGKFSADRSIRDYCEEIWKVEPVRVS</sequence>
<comment type="caution">
    <text evidence="10">The sequence shown here is derived from an EMBL/GenBank/DDBJ whole genome shotgun (WGS) entry which is preliminary data.</text>
</comment>
<evidence type="ECO:0000256" key="5">
    <source>
        <dbReference type="ARBA" id="ARBA00022679"/>
    </source>
</evidence>
<keyword evidence="4 9" id="KW-0328">Glycosyltransferase</keyword>
<reference evidence="10 11" key="1">
    <citation type="submission" date="2023-09" db="EMBL/GenBank/DDBJ databases">
        <authorList>
            <person name="Rey-Velasco X."/>
        </authorList>
    </citation>
    <scope>NUCLEOTIDE SEQUENCE [LARGE SCALE GENOMIC DNA]</scope>
    <source>
        <strain evidence="10 11">F363</strain>
    </source>
</reference>